<dbReference type="InterPro" id="IPR003595">
    <property type="entry name" value="Tyr_Pase_cat"/>
</dbReference>
<reference evidence="2 3" key="1">
    <citation type="submission" date="2019-01" db="EMBL/GenBank/DDBJ databases">
        <title>A draft genome assembly of the solar-powered sea slug Elysia chlorotica.</title>
        <authorList>
            <person name="Cai H."/>
            <person name="Li Q."/>
            <person name="Fang X."/>
            <person name="Li J."/>
            <person name="Curtis N.E."/>
            <person name="Altenburger A."/>
            <person name="Shibata T."/>
            <person name="Feng M."/>
            <person name="Maeda T."/>
            <person name="Schwartz J.A."/>
            <person name="Shigenobu S."/>
            <person name="Lundholm N."/>
            <person name="Nishiyama T."/>
            <person name="Yang H."/>
            <person name="Hasebe M."/>
            <person name="Li S."/>
            <person name="Pierce S.K."/>
            <person name="Wang J."/>
        </authorList>
    </citation>
    <scope>NUCLEOTIDE SEQUENCE [LARGE SCALE GENOMIC DNA]</scope>
    <source>
        <strain evidence="2">EC2010</strain>
        <tissue evidence="2">Whole organism of an adult</tissue>
    </source>
</reference>
<sequence>QSIGEFLPRSESEPFENDRFLVESRVLQEQASFTSVALNVHQKPVQGLDQSDAPKIKTLTLLVCKNTDLDPKSVLDLQEKMKSFRPGGKSRVLYTCRTGADQSGLMCVQSILLDRMEADQRLTVPLVVGSVKAIRPQIIPTLEQYECLYRVLRLSHEDQNIYTNL</sequence>
<dbReference type="Proteomes" id="UP000271974">
    <property type="component" value="Unassembled WGS sequence"/>
</dbReference>
<accession>A0A3S1CD91</accession>
<feature type="non-terminal residue" evidence="2">
    <location>
        <position position="1"/>
    </location>
</feature>
<dbReference type="Pfam" id="PF00102">
    <property type="entry name" value="Y_phosphatase"/>
    <property type="match status" value="1"/>
</dbReference>
<dbReference type="InterPro" id="IPR000242">
    <property type="entry name" value="PTP_cat"/>
</dbReference>
<dbReference type="SMART" id="SM00404">
    <property type="entry name" value="PTPc_motif"/>
    <property type="match status" value="1"/>
</dbReference>
<keyword evidence="3" id="KW-1185">Reference proteome</keyword>
<organism evidence="2 3">
    <name type="scientific">Elysia chlorotica</name>
    <name type="common">Eastern emerald elysia</name>
    <name type="synonym">Sea slug</name>
    <dbReference type="NCBI Taxonomy" id="188477"/>
    <lineage>
        <taxon>Eukaryota</taxon>
        <taxon>Metazoa</taxon>
        <taxon>Spiralia</taxon>
        <taxon>Lophotrochozoa</taxon>
        <taxon>Mollusca</taxon>
        <taxon>Gastropoda</taxon>
        <taxon>Heterobranchia</taxon>
        <taxon>Euthyneura</taxon>
        <taxon>Panpulmonata</taxon>
        <taxon>Sacoglossa</taxon>
        <taxon>Placobranchoidea</taxon>
        <taxon>Plakobranchidae</taxon>
        <taxon>Elysia</taxon>
    </lineage>
</organism>
<name>A0A3S1CD91_ELYCH</name>
<dbReference type="InterPro" id="IPR000387">
    <property type="entry name" value="Tyr_Pase_dom"/>
</dbReference>
<evidence type="ECO:0000313" key="2">
    <source>
        <dbReference type="EMBL" id="RUS89568.1"/>
    </source>
</evidence>
<comment type="caution">
    <text evidence="2">The sequence shown here is derived from an EMBL/GenBank/DDBJ whole genome shotgun (WGS) entry which is preliminary data.</text>
</comment>
<dbReference type="Gene3D" id="3.90.190.10">
    <property type="entry name" value="Protein tyrosine phosphatase superfamily"/>
    <property type="match status" value="1"/>
</dbReference>
<protein>
    <recommendedName>
        <fullName evidence="1">Tyrosine specific protein phosphatases domain-containing protein</fullName>
    </recommendedName>
</protein>
<dbReference type="EMBL" id="RQTK01000052">
    <property type="protein sequence ID" value="RUS89568.1"/>
    <property type="molecule type" value="Genomic_DNA"/>
</dbReference>
<dbReference type="GO" id="GO:0004725">
    <property type="term" value="F:protein tyrosine phosphatase activity"/>
    <property type="evidence" value="ECO:0007669"/>
    <property type="project" value="InterPro"/>
</dbReference>
<dbReference type="STRING" id="188477.A0A3S1CD91"/>
<feature type="domain" description="Tyrosine specific protein phosphatases" evidence="1">
    <location>
        <begin position="75"/>
        <end position="146"/>
    </location>
</feature>
<evidence type="ECO:0000259" key="1">
    <source>
        <dbReference type="PROSITE" id="PS50056"/>
    </source>
</evidence>
<dbReference type="OrthoDB" id="6153587at2759"/>
<evidence type="ECO:0000313" key="3">
    <source>
        <dbReference type="Proteomes" id="UP000271974"/>
    </source>
</evidence>
<dbReference type="InterPro" id="IPR029021">
    <property type="entry name" value="Prot-tyrosine_phosphatase-like"/>
</dbReference>
<proteinExistence type="predicted"/>
<dbReference type="AlphaFoldDB" id="A0A3S1CD91"/>
<dbReference type="PROSITE" id="PS50056">
    <property type="entry name" value="TYR_PHOSPHATASE_2"/>
    <property type="match status" value="1"/>
</dbReference>
<dbReference type="SUPFAM" id="SSF52799">
    <property type="entry name" value="(Phosphotyrosine protein) phosphatases II"/>
    <property type="match status" value="1"/>
</dbReference>
<gene>
    <name evidence="2" type="ORF">EGW08_002686</name>
</gene>